<protein>
    <recommendedName>
        <fullName evidence="2">DUF155 domain-containing protein</fullName>
    </recommendedName>
</protein>
<dbReference type="GO" id="GO:0005739">
    <property type="term" value="C:mitochondrion"/>
    <property type="evidence" value="ECO:0007669"/>
    <property type="project" value="UniProtKB-ARBA"/>
</dbReference>
<keyword evidence="4" id="KW-1185">Reference proteome</keyword>
<reference evidence="3" key="1">
    <citation type="submission" date="2020-12" db="EMBL/GenBank/DDBJ databases">
        <title>Metabolic potential, ecology and presence of endohyphal bacteria is reflected in genomic diversity of Mucoromycotina.</title>
        <authorList>
            <person name="Muszewska A."/>
            <person name="Okrasinska A."/>
            <person name="Steczkiewicz K."/>
            <person name="Drgas O."/>
            <person name="Orlowska M."/>
            <person name="Perlinska-Lenart U."/>
            <person name="Aleksandrzak-Piekarczyk T."/>
            <person name="Szatraj K."/>
            <person name="Zielenkiewicz U."/>
            <person name="Pilsyk S."/>
            <person name="Malc E."/>
            <person name="Mieczkowski P."/>
            <person name="Kruszewska J.S."/>
            <person name="Biernat P."/>
            <person name="Pawlowska J."/>
        </authorList>
    </citation>
    <scope>NUCLEOTIDE SEQUENCE</scope>
    <source>
        <strain evidence="3">CBS 226.32</strain>
    </source>
</reference>
<accession>A0A8H7R7N6</accession>
<dbReference type="Proteomes" id="UP000650833">
    <property type="component" value="Unassembled WGS sequence"/>
</dbReference>
<dbReference type="InterPro" id="IPR051624">
    <property type="entry name" value="RMD1/Sad1-interacting"/>
</dbReference>
<dbReference type="Pfam" id="PF02582">
    <property type="entry name" value="DUF155"/>
    <property type="match status" value="1"/>
</dbReference>
<dbReference type="PANTHER" id="PTHR16255:SF1">
    <property type="entry name" value="REQUIRED FOR MEIOTIC NUCLEAR DIVISION PROTEIN 1 HOMOLOG"/>
    <property type="match status" value="1"/>
</dbReference>
<name>A0A8H7R7N6_9FUNG</name>
<dbReference type="PANTHER" id="PTHR16255">
    <property type="entry name" value="REQUIRED FOR MEIOTIC NUCLEAR DIVISION PROTEIN 1 HOMOLOG"/>
    <property type="match status" value="1"/>
</dbReference>
<proteinExistence type="inferred from homology"/>
<evidence type="ECO:0000259" key="2">
    <source>
        <dbReference type="Pfam" id="PF02582"/>
    </source>
</evidence>
<dbReference type="InterPro" id="IPR003734">
    <property type="entry name" value="DUF155"/>
</dbReference>
<evidence type="ECO:0000313" key="4">
    <source>
        <dbReference type="Proteomes" id="UP000650833"/>
    </source>
</evidence>
<dbReference type="AlphaFoldDB" id="A0A8H7R7N6"/>
<evidence type="ECO:0000313" key="3">
    <source>
        <dbReference type="EMBL" id="KAG2206036.1"/>
    </source>
</evidence>
<organism evidence="3 4">
    <name type="scientific">Mucor plumbeus</name>
    <dbReference type="NCBI Taxonomy" id="97098"/>
    <lineage>
        <taxon>Eukaryota</taxon>
        <taxon>Fungi</taxon>
        <taxon>Fungi incertae sedis</taxon>
        <taxon>Mucoromycota</taxon>
        <taxon>Mucoromycotina</taxon>
        <taxon>Mucoromycetes</taxon>
        <taxon>Mucorales</taxon>
        <taxon>Mucorineae</taxon>
        <taxon>Mucoraceae</taxon>
        <taxon>Mucor</taxon>
    </lineage>
</organism>
<dbReference type="OrthoDB" id="242766at2759"/>
<dbReference type="EMBL" id="JAEPRC010000161">
    <property type="protein sequence ID" value="KAG2206036.1"/>
    <property type="molecule type" value="Genomic_DNA"/>
</dbReference>
<sequence>MLRQFSKLTSKHLNNKRVVINAFAFHQQAKRSVSAGTFVKSPKNDFRHIGTEKDAGALQDLLRRVMEIDADITKTPIVEFKPNTQTCTAYCIDDELLLDAMAKKLPFENYYVSDAYDNMLHISNTLHGGDIYLFNNGTLTFWGLDQNNQNCFLNSIRQQKNILNFHEAKETVEYTIDEDEVTDMKGDIMILNPFIPSVDLSKIAFSYGLGRAAKLTSIEASVKQFLIDIANIPATLCDSNNTKEALNNRSLTGKLLFIQQRMIKGSRDGLLGTPDFHWAKPELESYVNKISTRFDVSTRISILNKQLDYAKNVVDTAKENSLLK</sequence>
<evidence type="ECO:0000256" key="1">
    <source>
        <dbReference type="ARBA" id="ARBA00008306"/>
    </source>
</evidence>
<gene>
    <name evidence="3" type="ORF">INT46_000107</name>
</gene>
<dbReference type="GO" id="GO:0070131">
    <property type="term" value="P:positive regulation of mitochondrial translation"/>
    <property type="evidence" value="ECO:0007669"/>
    <property type="project" value="TreeGrafter"/>
</dbReference>
<comment type="similarity">
    <text evidence="1">Belongs to the RMD1/sif2 family.</text>
</comment>
<feature type="domain" description="DUF155" evidence="2">
    <location>
        <begin position="131"/>
        <end position="304"/>
    </location>
</feature>
<comment type="caution">
    <text evidence="3">The sequence shown here is derived from an EMBL/GenBank/DDBJ whole genome shotgun (WGS) entry which is preliminary data.</text>
</comment>